<gene>
    <name evidence="1" type="ORF">O181_025645</name>
</gene>
<evidence type="ECO:0000313" key="2">
    <source>
        <dbReference type="Proteomes" id="UP000765509"/>
    </source>
</evidence>
<name>A0A9Q3CMV7_9BASI</name>
<keyword evidence="2" id="KW-1185">Reference proteome</keyword>
<evidence type="ECO:0000313" key="1">
    <source>
        <dbReference type="EMBL" id="MBW0485930.1"/>
    </source>
</evidence>
<reference evidence="1" key="1">
    <citation type="submission" date="2021-03" db="EMBL/GenBank/DDBJ databases">
        <title>Draft genome sequence of rust myrtle Austropuccinia psidii MF-1, a brazilian biotype.</title>
        <authorList>
            <person name="Quecine M.C."/>
            <person name="Pachon D.M.R."/>
            <person name="Bonatelli M.L."/>
            <person name="Correr F.H."/>
            <person name="Franceschini L.M."/>
            <person name="Leite T.F."/>
            <person name="Margarido G.R.A."/>
            <person name="Almeida C.A."/>
            <person name="Ferrarezi J.A."/>
            <person name="Labate C.A."/>
        </authorList>
    </citation>
    <scope>NUCLEOTIDE SEQUENCE</scope>
    <source>
        <strain evidence="1">MF-1</strain>
    </source>
</reference>
<dbReference type="AlphaFoldDB" id="A0A9Q3CMV7"/>
<accession>A0A9Q3CMV7</accession>
<comment type="caution">
    <text evidence="1">The sequence shown here is derived from an EMBL/GenBank/DDBJ whole genome shotgun (WGS) entry which is preliminary data.</text>
</comment>
<dbReference type="Proteomes" id="UP000765509">
    <property type="component" value="Unassembled WGS sequence"/>
</dbReference>
<sequence>MRNLLLSPHFTIFALPNFPSPLLQPSPACPTTPHSVIIIDDMPVVSFPPPPSSPIPNPSSLVPPLHYYPSFFPRDPNRLLPLAPSTPHSHNEAWQEFTNLKLTLMIP</sequence>
<organism evidence="1 2">
    <name type="scientific">Austropuccinia psidii MF-1</name>
    <dbReference type="NCBI Taxonomy" id="1389203"/>
    <lineage>
        <taxon>Eukaryota</taxon>
        <taxon>Fungi</taxon>
        <taxon>Dikarya</taxon>
        <taxon>Basidiomycota</taxon>
        <taxon>Pucciniomycotina</taxon>
        <taxon>Pucciniomycetes</taxon>
        <taxon>Pucciniales</taxon>
        <taxon>Sphaerophragmiaceae</taxon>
        <taxon>Austropuccinia</taxon>
    </lineage>
</organism>
<dbReference type="EMBL" id="AVOT02008398">
    <property type="protein sequence ID" value="MBW0485930.1"/>
    <property type="molecule type" value="Genomic_DNA"/>
</dbReference>
<protein>
    <submittedName>
        <fullName evidence="1">Uncharacterized protein</fullName>
    </submittedName>
</protein>
<proteinExistence type="predicted"/>